<dbReference type="Proteomes" id="UP000664265">
    <property type="component" value="Unassembled WGS sequence"/>
</dbReference>
<dbReference type="PANTHER" id="PTHR12872">
    <property type="entry name" value="ALPHA-N-ACETYLGLUCOSAMINIDASE"/>
    <property type="match status" value="1"/>
</dbReference>
<organism evidence="6 7">
    <name type="scientific">Prevotella illustrans</name>
    <dbReference type="NCBI Taxonomy" id="2800387"/>
    <lineage>
        <taxon>Bacteria</taxon>
        <taxon>Pseudomonadati</taxon>
        <taxon>Bacteroidota</taxon>
        <taxon>Bacteroidia</taxon>
        <taxon>Bacteroidales</taxon>
        <taxon>Prevotellaceae</taxon>
        <taxon>Prevotella</taxon>
    </lineage>
</organism>
<keyword evidence="7" id="KW-1185">Reference proteome</keyword>
<dbReference type="InterPro" id="IPR029018">
    <property type="entry name" value="Hex-like_dom2"/>
</dbReference>
<dbReference type="RefSeq" id="WP_107581105.1">
    <property type="nucleotide sequence ID" value="NZ_JAERMS010000032.1"/>
</dbReference>
<feature type="domain" description="Alpha-N-acetylglucosaminidase C-terminal" evidence="5">
    <location>
        <begin position="449"/>
        <end position="671"/>
    </location>
</feature>
<evidence type="ECO:0000259" key="4">
    <source>
        <dbReference type="Pfam" id="PF12971"/>
    </source>
</evidence>
<evidence type="ECO:0000259" key="5">
    <source>
        <dbReference type="Pfam" id="PF12972"/>
    </source>
</evidence>
<dbReference type="Pfam" id="PF05089">
    <property type="entry name" value="NAGLU"/>
    <property type="match status" value="1"/>
</dbReference>
<evidence type="ECO:0000256" key="2">
    <source>
        <dbReference type="SAM" id="SignalP"/>
    </source>
</evidence>
<accession>A0ABS3M714</accession>
<feature type="signal peptide" evidence="2">
    <location>
        <begin position="1"/>
        <end position="20"/>
    </location>
</feature>
<dbReference type="PANTHER" id="PTHR12872:SF1">
    <property type="entry name" value="ALPHA-N-ACETYLGLUCOSAMINIDASE"/>
    <property type="match status" value="1"/>
</dbReference>
<reference evidence="6 7" key="1">
    <citation type="submission" date="2021-01" db="EMBL/GenBank/DDBJ databases">
        <title>Prevotella A2931 sp. nov.</title>
        <authorList>
            <person name="Buhl M."/>
            <person name="Oberhettinger P."/>
        </authorList>
    </citation>
    <scope>NUCLEOTIDE SEQUENCE [LARGE SCALE GENOMIC DNA]</scope>
    <source>
        <strain evidence="6 7">A2931</strain>
    </source>
</reference>
<feature type="chain" id="PRO_5046817135" evidence="2">
    <location>
        <begin position="21"/>
        <end position="713"/>
    </location>
</feature>
<gene>
    <name evidence="6" type="ORF">JHU38_09330</name>
</gene>
<dbReference type="EMBL" id="JAERMS010000032">
    <property type="protein sequence ID" value="MBO1363967.1"/>
    <property type="molecule type" value="Genomic_DNA"/>
</dbReference>
<dbReference type="InterPro" id="IPR007781">
    <property type="entry name" value="NAGLU"/>
</dbReference>
<feature type="domain" description="Alpha-N-acetylglucosaminidase N-terminal" evidence="4">
    <location>
        <begin position="26"/>
        <end position="105"/>
    </location>
</feature>
<dbReference type="Pfam" id="PF12971">
    <property type="entry name" value="NAGLU_N"/>
    <property type="match status" value="1"/>
</dbReference>
<name>A0ABS3M714_9BACT</name>
<proteinExistence type="predicted"/>
<evidence type="ECO:0000259" key="3">
    <source>
        <dbReference type="Pfam" id="PF05089"/>
    </source>
</evidence>
<dbReference type="InterPro" id="IPR024733">
    <property type="entry name" value="NAGLU_tim-barrel"/>
</dbReference>
<dbReference type="InterPro" id="IPR024240">
    <property type="entry name" value="NAGLU_N"/>
</dbReference>
<dbReference type="Gene3D" id="3.20.20.80">
    <property type="entry name" value="Glycosidases"/>
    <property type="match status" value="1"/>
</dbReference>
<dbReference type="Gene3D" id="1.20.120.670">
    <property type="entry name" value="N-acetyl-b-d-glucoasminidase"/>
    <property type="match status" value="1"/>
</dbReference>
<evidence type="ECO:0000313" key="6">
    <source>
        <dbReference type="EMBL" id="MBO1363967.1"/>
    </source>
</evidence>
<evidence type="ECO:0000313" key="7">
    <source>
        <dbReference type="Proteomes" id="UP000664265"/>
    </source>
</evidence>
<keyword evidence="1" id="KW-0378">Hydrolase</keyword>
<dbReference type="InterPro" id="IPR024732">
    <property type="entry name" value="NAGLU_C"/>
</dbReference>
<feature type="domain" description="Alpha-N-acetylglucosaminidase tim-barrel" evidence="3">
    <location>
        <begin position="120"/>
        <end position="436"/>
    </location>
</feature>
<dbReference type="Pfam" id="PF12972">
    <property type="entry name" value="NAGLU_C"/>
    <property type="match status" value="1"/>
</dbReference>
<keyword evidence="2" id="KW-0732">Signal</keyword>
<dbReference type="Gene3D" id="3.30.379.10">
    <property type="entry name" value="Chitobiase/beta-hexosaminidase domain 2-like"/>
    <property type="match status" value="1"/>
</dbReference>
<protein>
    <submittedName>
        <fullName evidence="6">Alpha-N-acetylglucosaminidase</fullName>
    </submittedName>
</protein>
<comment type="caution">
    <text evidence="6">The sequence shown here is derived from an EMBL/GenBank/DDBJ whole genome shotgun (WGS) entry which is preliminary data.</text>
</comment>
<evidence type="ECO:0000256" key="1">
    <source>
        <dbReference type="ARBA" id="ARBA00022801"/>
    </source>
</evidence>
<sequence>MKKTILIFLSLLLSVVMAMAENSMVGVRELIARRVPWLQDKVALEQIRDVDKAEAFTLSTRDGRLVIQATSENTACMALNYYLENYCHRSMSHMGDNLGPVDSLPEIKEPLTKHIDLPLRYALNYCTLNYTMSFYQWEDWEHELDWMALHGVNLMLMPVGMEKVWQNTLRKFGCSNQQIRNFIPGPGYTAWWLMGNLEGWGGPVSQDFIDGQAQMAKRILGRMVALGIQPVLQGFYGMVSRSIRDRHPNAVIPQGMWGFFERPDILKPTEKLFDEMADVYYHEIKKLYGTDIRYFGGDLFHEGGLTGTLNVADCGLAVQQTMQRNFPGSTWVLQGWGGNPKPELLAKLDRKKILVVDLFGENEDVWNQTQGYGGTPFVWCTVSNFGEQCGMYGKLQRISLQMDKARNSIYRPYLKGVGIMPEGINNNPVVYDMVLHAPLTDRKINVEAWLKSYITYRYGAYNADVYAAWLIFLQTIYASVPEKYGLPESVFCARPGIKVVNTSSWGVRARYYDMDFFKEGVRRFLKAKEAFEGSETYANDMFDLLRQVQSDKGSRAYDDMIAAIKAQNQTKFEQTSSHFLNLLLRQDTLLAQSKGFTLDHWLGQAGRFGKTESDRALALKNAKMQLTFWGPDWNPNTTVHDYAAKEWAGMLKTLYYEEWKMFVDVWRQRVRGIEMIEPDYYGYQIAWCKKPVVYEPVKLDKEQMDTLIADILH</sequence>